<feature type="domain" description="Phage head morphogenesis" evidence="1">
    <location>
        <begin position="201"/>
        <end position="304"/>
    </location>
</feature>
<organism evidence="2 3">
    <name type="scientific">Lacticaseibacillus pabuli</name>
    <dbReference type="NCBI Taxonomy" id="3025672"/>
    <lineage>
        <taxon>Bacteria</taxon>
        <taxon>Bacillati</taxon>
        <taxon>Bacillota</taxon>
        <taxon>Bacilli</taxon>
        <taxon>Lactobacillales</taxon>
        <taxon>Lactobacillaceae</taxon>
        <taxon>Lacticaseibacillus</taxon>
    </lineage>
</organism>
<protein>
    <submittedName>
        <fullName evidence="2">Minor capsid protein</fullName>
    </submittedName>
</protein>
<evidence type="ECO:0000259" key="1">
    <source>
        <dbReference type="Pfam" id="PF04233"/>
    </source>
</evidence>
<sequence length="548" mass="62089">MMSKRSYWTGRYEELAAANQAQSAQYEQHFGAMSDLLYMQMQDELEGWYRRYGRTTGTTPDEAAKTLENARSQDWKMTLDQYRQMAIQGGHDDVLDQQYIQSRVARMQQLQAQLKKQAGHAVPTFDKDMEAELSKGYKRTYEHATYLNEQNGAVSTKADFAHYDEAALNAILHKPWAKDGKNFSKRIWGNMQDKLPDMLMESLAESVVLGHSVDQVVNRLSLKYGDFKRVNLHRLIQSEMAHIEENATFDSYADCDVEYYKYMATLESRTCDMCAALDGKVVKVIDRVDGGNYPPIHPHCRCTTGAWFPEVADLLNKGERWSRDPETGKVEQVDGQTFNQWWANKVMESEQHKSAQQYGANINYVRSSEFNTAVKSNALMRANSRVIVSTTQTMLKHRNGTPFEDIALISNSSHEVAALYDGSRTPQSIDHYPNSMKAIFKSGKRNGYTIIHNHPESTPPSPADILSMQRNHKGTVSLGIIAGHDGTMYTYTRPTKTLPNIATFTAVFDAAFTHELVGSETDRTLAAWKKVGDQYGFEVKEAVKPSRT</sequence>
<evidence type="ECO:0000313" key="2">
    <source>
        <dbReference type="EMBL" id="WDF83624.1"/>
    </source>
</evidence>
<dbReference type="EMBL" id="CP117884">
    <property type="protein sequence ID" value="WDF83624.1"/>
    <property type="molecule type" value="Genomic_DNA"/>
</dbReference>
<dbReference type="InterPro" id="IPR006528">
    <property type="entry name" value="Phage_head_morphogenesis_dom"/>
</dbReference>
<dbReference type="Pfam" id="PF04233">
    <property type="entry name" value="Phage_Mu_F"/>
    <property type="match status" value="1"/>
</dbReference>
<name>A0ABY7WTY8_9LACO</name>
<keyword evidence="3" id="KW-1185">Reference proteome</keyword>
<gene>
    <name evidence="2" type="ORF">PQ472_05150</name>
</gene>
<accession>A0ABY7WTY8</accession>
<evidence type="ECO:0000313" key="3">
    <source>
        <dbReference type="Proteomes" id="UP001220377"/>
    </source>
</evidence>
<proteinExistence type="predicted"/>
<dbReference type="RefSeq" id="WP_274261901.1">
    <property type="nucleotide sequence ID" value="NZ_CP117884.1"/>
</dbReference>
<reference evidence="2 3" key="1">
    <citation type="submission" date="2023-02" db="EMBL/GenBank/DDBJ databases">
        <title>Genome sequence of Lacticaseibacillus sp. KACC 23028.</title>
        <authorList>
            <person name="Kim S."/>
            <person name="Heo J."/>
            <person name="Kwon S.-W."/>
        </authorList>
    </citation>
    <scope>NUCLEOTIDE SEQUENCE [LARGE SCALE GENOMIC DNA]</scope>
    <source>
        <strain evidence="2 3">KACC 23028</strain>
    </source>
</reference>
<dbReference type="Proteomes" id="UP001220377">
    <property type="component" value="Chromosome"/>
</dbReference>
<dbReference type="NCBIfam" id="TIGR01641">
    <property type="entry name" value="phageSPP1_gp7"/>
    <property type="match status" value="1"/>
</dbReference>